<dbReference type="PANTHER" id="PTHR11571">
    <property type="entry name" value="GLUTATHIONE S-TRANSFERASE"/>
    <property type="match status" value="1"/>
</dbReference>
<name>A0A183CZD2_9BILA</name>
<dbReference type="Gene3D" id="3.40.30.10">
    <property type="entry name" value="Glutaredoxin"/>
    <property type="match status" value="1"/>
</dbReference>
<feature type="domain" description="GST N-terminal" evidence="6">
    <location>
        <begin position="1"/>
        <end position="29"/>
    </location>
</feature>
<dbReference type="InterPro" id="IPR010987">
    <property type="entry name" value="Glutathione-S-Trfase_C-like"/>
</dbReference>
<evidence type="ECO:0000256" key="4">
    <source>
        <dbReference type="ARBA" id="ARBA00022679"/>
    </source>
</evidence>
<protein>
    <recommendedName>
        <fullName evidence="3">glutathione transferase</fullName>
        <ecNumber evidence="3">2.5.1.18</ecNumber>
    </recommendedName>
    <alternativeName>
        <fullName evidence="5">GST class-pi</fullName>
    </alternativeName>
</protein>
<evidence type="ECO:0000256" key="5">
    <source>
        <dbReference type="ARBA" id="ARBA00032759"/>
    </source>
</evidence>
<dbReference type="GO" id="GO:0004364">
    <property type="term" value="F:glutathione transferase activity"/>
    <property type="evidence" value="ECO:0007669"/>
    <property type="project" value="UniProtKB-EC"/>
</dbReference>
<dbReference type="Gene3D" id="1.20.1050.10">
    <property type="match status" value="1"/>
</dbReference>
<dbReference type="FunFam" id="1.20.1050.10:FF:000020">
    <property type="entry name" value="Glutathione S-transferase P 1"/>
    <property type="match status" value="1"/>
</dbReference>
<dbReference type="GO" id="GO:0005829">
    <property type="term" value="C:cytosol"/>
    <property type="evidence" value="ECO:0007669"/>
    <property type="project" value="TreeGrafter"/>
</dbReference>
<evidence type="ECO:0000256" key="1">
    <source>
        <dbReference type="ARBA" id="ARBA00007297"/>
    </source>
</evidence>
<accession>A0A183CZD2</accession>
<feature type="domain" description="GST C-terminal" evidence="7">
    <location>
        <begin position="31"/>
        <end position="142"/>
    </location>
</feature>
<dbReference type="WBParaSite" id="GPUH_0000182701-mRNA-1">
    <property type="protein sequence ID" value="GPUH_0000182701-mRNA-1"/>
    <property type="gene ID" value="GPUH_0000182701"/>
</dbReference>
<evidence type="ECO:0000259" key="7">
    <source>
        <dbReference type="PROSITE" id="PS50405"/>
    </source>
</evidence>
<keyword evidence="4" id="KW-0808">Transferase</keyword>
<dbReference type="InterPro" id="IPR040079">
    <property type="entry name" value="Glutathione_S-Trfase"/>
</dbReference>
<dbReference type="InterPro" id="IPR050213">
    <property type="entry name" value="GST_superfamily"/>
</dbReference>
<dbReference type="PROSITE" id="PS50405">
    <property type="entry name" value="GST_CTER"/>
    <property type="match status" value="1"/>
</dbReference>
<dbReference type="SUPFAM" id="SSF47616">
    <property type="entry name" value="GST C-terminal domain-like"/>
    <property type="match status" value="1"/>
</dbReference>
<sequence length="142" mass="16322">LPCLQDEDVKIVQTGAIMRHLGRKHNLMGRAEMDHVHADMFYEGINDIMSQYYELIYGNYDEKKSTFVNNYLPDALDKLENLLKMRSDGNGFILGENISYADYALFEMLDVLLILSPTALAKFPALKSLHQRLNQRPTLQVI</sequence>
<comment type="subunit">
    <text evidence="2">Homodimer.</text>
</comment>
<evidence type="ECO:0000259" key="6">
    <source>
        <dbReference type="PROSITE" id="PS50404"/>
    </source>
</evidence>
<dbReference type="InterPro" id="IPR036282">
    <property type="entry name" value="Glutathione-S-Trfase_C_sf"/>
</dbReference>
<dbReference type="GO" id="GO:0006749">
    <property type="term" value="P:glutathione metabolic process"/>
    <property type="evidence" value="ECO:0007669"/>
    <property type="project" value="TreeGrafter"/>
</dbReference>
<reference evidence="8" key="1">
    <citation type="submission" date="2016-06" db="UniProtKB">
        <authorList>
            <consortium name="WormBaseParasite"/>
        </authorList>
    </citation>
    <scope>IDENTIFICATION</scope>
</reference>
<dbReference type="InterPro" id="IPR004046">
    <property type="entry name" value="GST_C"/>
</dbReference>
<dbReference type="InterPro" id="IPR036249">
    <property type="entry name" value="Thioredoxin-like_sf"/>
</dbReference>
<dbReference type="AlphaFoldDB" id="A0A183CZD2"/>
<evidence type="ECO:0000256" key="3">
    <source>
        <dbReference type="ARBA" id="ARBA00012452"/>
    </source>
</evidence>
<dbReference type="Pfam" id="PF14497">
    <property type="entry name" value="GST_C_3"/>
    <property type="match status" value="1"/>
</dbReference>
<proteinExistence type="inferred from homology"/>
<dbReference type="PANTHER" id="PTHR11571:SF141">
    <property type="entry name" value="GLUTATHIONE S-TRANSFERASE"/>
    <property type="match status" value="1"/>
</dbReference>
<organism evidence="8">
    <name type="scientific">Gongylonema pulchrum</name>
    <dbReference type="NCBI Taxonomy" id="637853"/>
    <lineage>
        <taxon>Eukaryota</taxon>
        <taxon>Metazoa</taxon>
        <taxon>Ecdysozoa</taxon>
        <taxon>Nematoda</taxon>
        <taxon>Chromadorea</taxon>
        <taxon>Rhabditida</taxon>
        <taxon>Spirurina</taxon>
        <taxon>Spiruromorpha</taxon>
        <taxon>Spiruroidea</taxon>
        <taxon>Gongylonematidae</taxon>
        <taxon>Gongylonema</taxon>
    </lineage>
</organism>
<evidence type="ECO:0000313" key="8">
    <source>
        <dbReference type="WBParaSite" id="GPUH_0000182701-mRNA-1"/>
    </source>
</evidence>
<dbReference type="PROSITE" id="PS50404">
    <property type="entry name" value="GST_NTER"/>
    <property type="match status" value="1"/>
</dbReference>
<evidence type="ECO:0000256" key="2">
    <source>
        <dbReference type="ARBA" id="ARBA00011738"/>
    </source>
</evidence>
<dbReference type="EC" id="2.5.1.18" evidence="3"/>
<comment type="similarity">
    <text evidence="1">Belongs to the GST superfamily. Pi family.</text>
</comment>
<dbReference type="SUPFAM" id="SSF52833">
    <property type="entry name" value="Thioredoxin-like"/>
    <property type="match status" value="1"/>
</dbReference>
<dbReference type="InterPro" id="IPR004045">
    <property type="entry name" value="Glutathione_S-Trfase_N"/>
</dbReference>
<dbReference type="SFLD" id="SFLDS00019">
    <property type="entry name" value="Glutathione_Transferase_(cytos"/>
    <property type="match status" value="1"/>
</dbReference>